<accession>A0ABT9HU92</accession>
<organism evidence="1 2">
    <name type="scientific">Rheinheimera baltica</name>
    <dbReference type="NCBI Taxonomy" id="67576"/>
    <lineage>
        <taxon>Bacteria</taxon>
        <taxon>Pseudomonadati</taxon>
        <taxon>Pseudomonadota</taxon>
        <taxon>Gammaproteobacteria</taxon>
        <taxon>Chromatiales</taxon>
        <taxon>Chromatiaceae</taxon>
        <taxon>Rheinheimera</taxon>
    </lineage>
</organism>
<reference evidence="1 2" key="1">
    <citation type="submission" date="2022-11" db="EMBL/GenBank/DDBJ databases">
        <title>Viruses from the air-sea interface of a natural surface slick.</title>
        <authorList>
            <person name="Rahlff J."/>
            <person name="Holmfeldt K."/>
        </authorList>
    </citation>
    <scope>NUCLEOTIDE SEQUENCE [LARGE SCALE GENOMIC DNA]</scope>
    <source>
        <strain evidence="1 2">SMS4</strain>
    </source>
</reference>
<dbReference type="RefSeq" id="WP_305973382.1">
    <property type="nucleotide sequence ID" value="NZ_JAPJDZ010000002.1"/>
</dbReference>
<keyword evidence="2" id="KW-1185">Reference proteome</keyword>
<evidence type="ECO:0008006" key="3">
    <source>
        <dbReference type="Google" id="ProtNLM"/>
    </source>
</evidence>
<comment type="caution">
    <text evidence="1">The sequence shown here is derived from an EMBL/GenBank/DDBJ whole genome shotgun (WGS) entry which is preliminary data.</text>
</comment>
<evidence type="ECO:0000313" key="1">
    <source>
        <dbReference type="EMBL" id="MDP5134681.1"/>
    </source>
</evidence>
<evidence type="ECO:0000313" key="2">
    <source>
        <dbReference type="Proteomes" id="UP001231109"/>
    </source>
</evidence>
<dbReference type="Proteomes" id="UP001231109">
    <property type="component" value="Unassembled WGS sequence"/>
</dbReference>
<dbReference type="EMBL" id="JAPJDZ010000002">
    <property type="protein sequence ID" value="MDP5134681.1"/>
    <property type="molecule type" value="Genomic_DNA"/>
</dbReference>
<dbReference type="SUPFAM" id="SSF56935">
    <property type="entry name" value="Porins"/>
    <property type="match status" value="1"/>
</dbReference>
<proteinExistence type="predicted"/>
<gene>
    <name evidence="1" type="ORF">ORJ04_01800</name>
</gene>
<protein>
    <recommendedName>
        <fullName evidence="3">TIGR03016 family PEP-CTERM system-associated outer membrane protein</fullName>
    </recommendedName>
</protein>
<name>A0ABT9HU92_9GAMM</name>
<sequence length="536" mass="61076">MVVPKLPRVVWLLVPLCLISSNMLLAGDLQIKPGIVVDMYGYQIKQAQSSEWDEGAALAATPNIAFLFDSKYLVSVLDWKQKNVFYDDAQRSDKTLDYIDFNSRLSAWDDRVALSLNAGEGYRLRNTQRGVFADEITGFSQLSKTRYMGTSLALSTARHRATQGAVNFTARKINSELPVINDDDPQFNEATFDNALYEMNFALGTAQRTVGVFWQISGRYAENVRENAIDLTSENIEAVLALPLLEQWAWVSKARYESNELYANADNEFGSVGTGLEYRIGKASYINLTYNVFRRDQLLLEDGDYWALDMLLAPTRRSSIKVSLDQRYYGRSVEVSGRYRLRHVSAQLTYNERLRVMNGLETEVNNLGVLVCPGGSSAAADCFLPPSANYQLLPGEYLQNVYANEIEFNESVVLRKSGLFNLVYDKNRLVYGLSLSRSEDEYVETNRFNITDNVTVFGKWRLSPTMQLSTEYSWYELQFSTEQRTDRSIRIKAGISFEINSRSDISLNAQRVSRDSNLQEFDLEENRAWVTYAYNF</sequence>